<protein>
    <submittedName>
        <fullName evidence="2">GNAT family acetyltransferase</fullName>
    </submittedName>
</protein>
<dbReference type="EMBL" id="LJRC01000051">
    <property type="protein sequence ID" value="KPY39740.1"/>
    <property type="molecule type" value="Genomic_DNA"/>
</dbReference>
<evidence type="ECO:0000259" key="1">
    <source>
        <dbReference type="PROSITE" id="PS51186"/>
    </source>
</evidence>
<reference evidence="2 3" key="1">
    <citation type="submission" date="2015-09" db="EMBL/GenBank/DDBJ databases">
        <title>Genome announcement of multiple Pseudomonas syringae strains.</title>
        <authorList>
            <person name="Thakur S."/>
            <person name="Wang P.W."/>
            <person name="Gong Y."/>
            <person name="Weir B.S."/>
            <person name="Guttman D.S."/>
        </authorList>
    </citation>
    <scope>NUCLEOTIDE SEQUENCE [LARGE SCALE GENOMIC DNA]</scope>
    <source>
        <strain evidence="2 3">ICMP3956</strain>
    </source>
</reference>
<dbReference type="PATRIC" id="fig|251707.3.peg.3784"/>
<proteinExistence type="predicted"/>
<dbReference type="InterPro" id="IPR000182">
    <property type="entry name" value="GNAT_dom"/>
</dbReference>
<dbReference type="CDD" id="cd04301">
    <property type="entry name" value="NAT_SF"/>
    <property type="match status" value="1"/>
</dbReference>
<dbReference type="GO" id="GO:0016747">
    <property type="term" value="F:acyltransferase activity, transferring groups other than amino-acyl groups"/>
    <property type="evidence" value="ECO:0007669"/>
    <property type="project" value="InterPro"/>
</dbReference>
<name>A0A0P9XUS3_9PSED</name>
<dbReference type="SUPFAM" id="SSF55729">
    <property type="entry name" value="Acyl-CoA N-acyltransferases (Nat)"/>
    <property type="match status" value="1"/>
</dbReference>
<dbReference type="AlphaFoldDB" id="A0A0P9XUS3"/>
<dbReference type="Proteomes" id="UP000050562">
    <property type="component" value="Unassembled WGS sequence"/>
</dbReference>
<dbReference type="InterPro" id="IPR016181">
    <property type="entry name" value="Acyl_CoA_acyltransferase"/>
</dbReference>
<feature type="domain" description="N-acetyltransferase" evidence="1">
    <location>
        <begin position="18"/>
        <end position="174"/>
    </location>
</feature>
<dbReference type="PROSITE" id="PS51186">
    <property type="entry name" value="GNAT"/>
    <property type="match status" value="1"/>
</dbReference>
<gene>
    <name evidence="2" type="ORF">ALO52_04853</name>
</gene>
<sequence>MPFQSSSADRLPMQTRLVSYEELTPTQCQQLETLQIAPEQIQFSGDIHTALNTLLVNPSADIAGFVFLVDEVPKGFFMLKRGDCLPHWALEDATATLHALQIDRREQGKGLGKVCLKALPVALSLKWPDIQQLMLSVDADNAAAIGLYVGQGWIDTGEAYRGRIGFERRLVLKL</sequence>
<dbReference type="Gene3D" id="3.40.630.30">
    <property type="match status" value="1"/>
</dbReference>
<keyword evidence="2" id="KW-0808">Transferase</keyword>
<dbReference type="Pfam" id="PF00583">
    <property type="entry name" value="Acetyltransf_1"/>
    <property type="match status" value="1"/>
</dbReference>
<organism evidence="2 3">
    <name type="scientific">Pseudomonas syringae pv. primulae</name>
    <dbReference type="NCBI Taxonomy" id="251707"/>
    <lineage>
        <taxon>Bacteria</taxon>
        <taxon>Pseudomonadati</taxon>
        <taxon>Pseudomonadota</taxon>
        <taxon>Gammaproteobacteria</taxon>
        <taxon>Pseudomonadales</taxon>
        <taxon>Pseudomonadaceae</taxon>
        <taxon>Pseudomonas</taxon>
    </lineage>
</organism>
<comment type="caution">
    <text evidence="2">The sequence shown here is derived from an EMBL/GenBank/DDBJ whole genome shotgun (WGS) entry which is preliminary data.</text>
</comment>
<evidence type="ECO:0000313" key="2">
    <source>
        <dbReference type="EMBL" id="KPY39740.1"/>
    </source>
</evidence>
<evidence type="ECO:0000313" key="3">
    <source>
        <dbReference type="Proteomes" id="UP000050562"/>
    </source>
</evidence>
<accession>A0A0P9XUS3</accession>